<name>C3Y234_BRAFL</name>
<dbReference type="STRING" id="7739.C3Y234"/>
<gene>
    <name evidence="5" type="ORF">BRAFLDRAFT_90703</name>
</gene>
<dbReference type="InterPro" id="IPR039657">
    <property type="entry name" value="Dimethylallyltransferase"/>
</dbReference>
<keyword evidence="3" id="KW-0547">Nucleotide-binding</keyword>
<organism>
    <name type="scientific">Branchiostoma floridae</name>
    <name type="common">Florida lancelet</name>
    <name type="synonym">Amphioxus</name>
    <dbReference type="NCBI Taxonomy" id="7739"/>
    <lineage>
        <taxon>Eukaryota</taxon>
        <taxon>Metazoa</taxon>
        <taxon>Chordata</taxon>
        <taxon>Cephalochordata</taxon>
        <taxon>Leptocardii</taxon>
        <taxon>Amphioxiformes</taxon>
        <taxon>Branchiostomatidae</taxon>
        <taxon>Branchiostoma</taxon>
    </lineage>
</organism>
<evidence type="ECO:0000256" key="1">
    <source>
        <dbReference type="ARBA" id="ARBA00005842"/>
    </source>
</evidence>
<keyword evidence="4" id="KW-0067">ATP-binding</keyword>
<comment type="similarity">
    <text evidence="1">Belongs to the IPP transferase family.</text>
</comment>
<dbReference type="PANTHER" id="PTHR11088:SF89">
    <property type="entry name" value="TRNA DIMETHYLALLYLTRANSFERASE"/>
    <property type="match status" value="1"/>
</dbReference>
<dbReference type="EMBL" id="GG666480">
    <property type="protein sequence ID" value="EEN65924.1"/>
    <property type="molecule type" value="Genomic_DNA"/>
</dbReference>
<keyword evidence="2" id="KW-0808">Transferase</keyword>
<proteinExistence type="inferred from homology"/>
<protein>
    <submittedName>
        <fullName evidence="5">Uncharacterized protein</fullName>
    </submittedName>
</protein>
<dbReference type="Gene3D" id="1.10.20.140">
    <property type="match status" value="1"/>
</dbReference>
<dbReference type="GO" id="GO:0016740">
    <property type="term" value="F:transferase activity"/>
    <property type="evidence" value="ECO:0007669"/>
    <property type="project" value="UniProtKB-KW"/>
</dbReference>
<evidence type="ECO:0000313" key="5">
    <source>
        <dbReference type="EMBL" id="EEN65924.1"/>
    </source>
</evidence>
<dbReference type="Gene3D" id="1.10.287.890">
    <property type="entry name" value="Crystal structure of tRNA isopentenylpyrophosphate transferase (bh2366) domain"/>
    <property type="match status" value="1"/>
</dbReference>
<dbReference type="InParanoid" id="C3Y234"/>
<evidence type="ECO:0000256" key="4">
    <source>
        <dbReference type="ARBA" id="ARBA00022840"/>
    </source>
</evidence>
<dbReference type="eggNOG" id="KOG1384">
    <property type="taxonomic scope" value="Eukaryota"/>
</dbReference>
<dbReference type="AlphaFoldDB" id="C3Y234"/>
<evidence type="ECO:0000256" key="2">
    <source>
        <dbReference type="ARBA" id="ARBA00022679"/>
    </source>
</evidence>
<dbReference type="SUPFAM" id="SSF52540">
    <property type="entry name" value="P-loop containing nucleoside triphosphate hydrolases"/>
    <property type="match status" value="1"/>
</dbReference>
<dbReference type="Pfam" id="PF01715">
    <property type="entry name" value="IPPT"/>
    <property type="match status" value="1"/>
</dbReference>
<accession>C3Y234</accession>
<dbReference type="PANTHER" id="PTHR11088">
    <property type="entry name" value="TRNA DIMETHYLALLYLTRANSFERASE"/>
    <property type="match status" value="1"/>
</dbReference>
<dbReference type="GO" id="GO:0005524">
    <property type="term" value="F:ATP binding"/>
    <property type="evidence" value="ECO:0007669"/>
    <property type="project" value="UniProtKB-KW"/>
</dbReference>
<dbReference type="InterPro" id="IPR027417">
    <property type="entry name" value="P-loop_NTPase"/>
</dbReference>
<sequence length="244" mass="27099">MAASVRKVATRLPVVVILGATGAGKSKLAIDIGTRMNGEIISADSMQVYKGLDIITNKEDQEESGLLFDREDAADEMMTDADLHSQLAAVDPAMADRLHPNDRRKVASTLLQGQSMQEGGGALGGPLRYTNTCILYLSCRQEVLDERLDKRVDTMLEQGLLDELAHFHSEYNKEIVNANRQDYTRGIFQSIGFKEFHKYLLLEEGQRSSDIGQQLLQEGVAALKTVTRRYARRQVTGIRVSDLV</sequence>
<reference evidence="5" key="1">
    <citation type="journal article" date="2008" name="Nature">
        <title>The amphioxus genome and the evolution of the chordate karyotype.</title>
        <authorList>
            <consortium name="US DOE Joint Genome Institute (JGI-PGF)"/>
            <person name="Putnam N.H."/>
            <person name="Butts T."/>
            <person name="Ferrier D.E.K."/>
            <person name="Furlong R.F."/>
            <person name="Hellsten U."/>
            <person name="Kawashima T."/>
            <person name="Robinson-Rechavi M."/>
            <person name="Shoguchi E."/>
            <person name="Terry A."/>
            <person name="Yu J.-K."/>
            <person name="Benito-Gutierrez E.L."/>
            <person name="Dubchak I."/>
            <person name="Garcia-Fernandez J."/>
            <person name="Gibson-Brown J.J."/>
            <person name="Grigoriev I.V."/>
            <person name="Horton A.C."/>
            <person name="de Jong P.J."/>
            <person name="Jurka J."/>
            <person name="Kapitonov V.V."/>
            <person name="Kohara Y."/>
            <person name="Kuroki Y."/>
            <person name="Lindquist E."/>
            <person name="Lucas S."/>
            <person name="Osoegawa K."/>
            <person name="Pennacchio L.A."/>
            <person name="Salamov A.A."/>
            <person name="Satou Y."/>
            <person name="Sauka-Spengler T."/>
            <person name="Schmutz J."/>
            <person name="Shin-I T."/>
            <person name="Toyoda A."/>
            <person name="Bronner-Fraser M."/>
            <person name="Fujiyama A."/>
            <person name="Holland L.Z."/>
            <person name="Holland P.W.H."/>
            <person name="Satoh N."/>
            <person name="Rokhsar D.S."/>
        </authorList>
    </citation>
    <scope>NUCLEOTIDE SEQUENCE [LARGE SCALE GENOMIC DNA]</scope>
    <source>
        <strain evidence="5">S238N-H82</strain>
        <tissue evidence="5">Testes</tissue>
    </source>
</reference>
<dbReference type="Gene3D" id="3.40.50.300">
    <property type="entry name" value="P-loop containing nucleotide triphosphate hydrolases"/>
    <property type="match status" value="1"/>
</dbReference>
<evidence type="ECO:0000256" key="3">
    <source>
        <dbReference type="ARBA" id="ARBA00022741"/>
    </source>
</evidence>